<dbReference type="RefSeq" id="WP_344629605.1">
    <property type="nucleotide sequence ID" value="NZ_BAAATJ010000003.1"/>
</dbReference>
<proteinExistence type="predicted"/>
<name>A0ABN3HW57_9ACTN</name>
<feature type="chain" id="PRO_5045430316" description="Secreted protein" evidence="2">
    <location>
        <begin position="28"/>
        <end position="153"/>
    </location>
</feature>
<feature type="region of interest" description="Disordered" evidence="1">
    <location>
        <begin position="70"/>
        <end position="112"/>
    </location>
</feature>
<organism evidence="3 4">
    <name type="scientific">Streptomyces glaucosporus</name>
    <dbReference type="NCBI Taxonomy" id="284044"/>
    <lineage>
        <taxon>Bacteria</taxon>
        <taxon>Bacillati</taxon>
        <taxon>Actinomycetota</taxon>
        <taxon>Actinomycetes</taxon>
        <taxon>Kitasatosporales</taxon>
        <taxon>Streptomycetaceae</taxon>
        <taxon>Streptomyces</taxon>
    </lineage>
</organism>
<keyword evidence="2" id="KW-0732">Signal</keyword>
<evidence type="ECO:0000313" key="4">
    <source>
        <dbReference type="Proteomes" id="UP001500058"/>
    </source>
</evidence>
<sequence>MRRITTTLGSLAAAALMTLSVPTSASAAEGLLVLGDRSFQNPSGCYALLGDRGGRAVTLEEGAAADIAAQLPADTPAGTATDTPATTTPATTPTGGGNDDGRGGDGRGRETTVGNYTNRAALIFEGDYCTGYAVDTVYPGEHVEVEGRSLFIR</sequence>
<feature type="signal peptide" evidence="2">
    <location>
        <begin position="1"/>
        <end position="27"/>
    </location>
</feature>
<protein>
    <recommendedName>
        <fullName evidence="5">Secreted protein</fullName>
    </recommendedName>
</protein>
<evidence type="ECO:0008006" key="5">
    <source>
        <dbReference type="Google" id="ProtNLM"/>
    </source>
</evidence>
<feature type="compositionally biased region" description="Basic and acidic residues" evidence="1">
    <location>
        <begin position="99"/>
        <end position="110"/>
    </location>
</feature>
<dbReference type="Proteomes" id="UP001500058">
    <property type="component" value="Unassembled WGS sequence"/>
</dbReference>
<comment type="caution">
    <text evidence="3">The sequence shown here is derived from an EMBL/GenBank/DDBJ whole genome shotgun (WGS) entry which is preliminary data.</text>
</comment>
<accession>A0ABN3HW57</accession>
<gene>
    <name evidence="3" type="ORF">GCM10010420_09990</name>
</gene>
<evidence type="ECO:0000313" key="3">
    <source>
        <dbReference type="EMBL" id="GAA2388587.1"/>
    </source>
</evidence>
<keyword evidence="4" id="KW-1185">Reference proteome</keyword>
<feature type="compositionally biased region" description="Low complexity" evidence="1">
    <location>
        <begin position="70"/>
        <end position="93"/>
    </location>
</feature>
<dbReference type="EMBL" id="BAAATJ010000003">
    <property type="protein sequence ID" value="GAA2388587.1"/>
    <property type="molecule type" value="Genomic_DNA"/>
</dbReference>
<evidence type="ECO:0000256" key="1">
    <source>
        <dbReference type="SAM" id="MobiDB-lite"/>
    </source>
</evidence>
<evidence type="ECO:0000256" key="2">
    <source>
        <dbReference type="SAM" id="SignalP"/>
    </source>
</evidence>
<reference evidence="3 4" key="1">
    <citation type="journal article" date="2019" name="Int. J. Syst. Evol. Microbiol.">
        <title>The Global Catalogue of Microorganisms (GCM) 10K type strain sequencing project: providing services to taxonomists for standard genome sequencing and annotation.</title>
        <authorList>
            <consortium name="The Broad Institute Genomics Platform"/>
            <consortium name="The Broad Institute Genome Sequencing Center for Infectious Disease"/>
            <person name="Wu L."/>
            <person name="Ma J."/>
        </authorList>
    </citation>
    <scope>NUCLEOTIDE SEQUENCE [LARGE SCALE GENOMIC DNA]</scope>
    <source>
        <strain evidence="3 4">JCM 6921</strain>
    </source>
</reference>